<dbReference type="InterPro" id="IPR022385">
    <property type="entry name" value="Rhs_assc_core"/>
</dbReference>
<dbReference type="NCBIfam" id="TIGR03696">
    <property type="entry name" value="Rhs_assc_core"/>
    <property type="match status" value="1"/>
</dbReference>
<keyword evidence="3" id="KW-0732">Signal</keyword>
<dbReference type="Proteomes" id="UP001271789">
    <property type="component" value="Unassembled WGS sequence"/>
</dbReference>
<dbReference type="PANTHER" id="PTHR32305">
    <property type="match status" value="1"/>
</dbReference>
<evidence type="ECO:0008006" key="12">
    <source>
        <dbReference type="Google" id="ProtNLM"/>
    </source>
</evidence>
<feature type="compositionally biased region" description="Acidic residues" evidence="6">
    <location>
        <begin position="1859"/>
        <end position="1889"/>
    </location>
</feature>
<evidence type="ECO:0000256" key="5">
    <source>
        <dbReference type="ARBA" id="ARBA00023026"/>
    </source>
</evidence>
<feature type="region of interest" description="Disordered" evidence="6">
    <location>
        <begin position="2439"/>
        <end position="2477"/>
    </location>
</feature>
<dbReference type="InterPro" id="IPR013517">
    <property type="entry name" value="FG-GAP"/>
</dbReference>
<dbReference type="Pfam" id="PF25023">
    <property type="entry name" value="TEN_YD-shell"/>
    <property type="match status" value="1"/>
</dbReference>
<keyword evidence="7" id="KW-0812">Transmembrane</keyword>
<evidence type="ECO:0000259" key="8">
    <source>
        <dbReference type="Pfam" id="PF12256"/>
    </source>
</evidence>
<dbReference type="InterPro" id="IPR056823">
    <property type="entry name" value="TEN-like_YD-shell"/>
</dbReference>
<reference evidence="10" key="1">
    <citation type="submission" date="2023-06" db="EMBL/GenBank/DDBJ databases">
        <title>Genome sequence of Methanosarcinaceae archaeon Ag5.</title>
        <authorList>
            <person name="Protasov E."/>
            <person name="Platt K."/>
            <person name="Poehlein A."/>
            <person name="Daniel R."/>
            <person name="Brune A."/>
        </authorList>
    </citation>
    <scope>NUCLEOTIDE SEQUENCE</scope>
    <source>
        <strain evidence="10">Ag5</strain>
    </source>
</reference>
<name>A0AAE4MH22_9EURY</name>
<proteinExistence type="predicted"/>
<dbReference type="SUPFAM" id="SSF69318">
    <property type="entry name" value="Integrin alpha N-terminal domain"/>
    <property type="match status" value="1"/>
</dbReference>
<feature type="compositionally biased region" description="Basic and acidic residues" evidence="6">
    <location>
        <begin position="64"/>
        <end position="76"/>
    </location>
</feature>
<dbReference type="Pfam" id="PF12256">
    <property type="entry name" value="TcdB_toxin_midN"/>
    <property type="match status" value="1"/>
</dbReference>
<sequence>MNFKKNVKKIIIVCIALMILTPTFAFAAESDSGSSGSDSGAGSSGDNVPSSGTPSDSSANDLSSGKESDSKPESSESKNLSDQSESDQNLEENESESKQLEESLAEEEENMVMAAAATNNTTPEINISSYTSPEVDFGLTNDAYLTSLFSGAAVYSYPIQVPKGIAGFEPKVEIVYNSQGAGRTYGWLGDGWQLNDNYIQRDVNFTPLNTSDDKFKLTFDGQSYDLIYNATEGRYHTEIESFFFIQKEIGASNQKGDYWILKTKDGTTYRFGYTMDSELMNSVTGRDYAVRWSLDQIEDVNGNLIVYNYVENPVTGEIGASYLKNITYNNGDVVIDFERTAKSVTFNQFKDGTQVLEKSLLSKISIWNKEELVYRYEIEYNTADNRLFLKSIQLVGMDEESLPETSFEYNTGPRSYVSSNLVLPTYLIVNENRDMGVQIVDINGDGLPDIMQSTYLYPPGGPTYIDINTWINNGTAFVKNTTWNSPVYFTTHYDGANHWQGVQIVDINGDGLPDIVQAAHFKNNANPTKKTWINTGSGFVLDSNWSLPTVFLSNEQDTGVRIVDLNGDGLPDIVESYYASLPYYTHNVKRAWINNGNGFTADNSWATSLPHFSVGGHDQGVRFVDINGDGLPDLVHSYINSGPNSNTRINNVYINNGTGFKYDSSWQIPSWIIHYGEDYGFRFGDVNGDGLPDVIHSYRYATSSSSYTNFKYISINTGSGFVQDPNINPPGYTNWRSGVEIADINGDGLSDFIQSSYVQSAQTFIRKSTVVMSPSSPNLLTQIHHSAGSTTKIEYDVSTKYNNTQENGKPGLSVPIRVVKKIETDNGMTGDQRTVSTINYDYKGGLMVIKPKGESEFRGFKQVTVNDGRSVAEHYFHQDEAKKGKEYQLIQKSISGVLYSKTENIFDAANDSGVYTVLLNTSTKYLYDGKTTPIVTETEYSYDSYGNVVRIFNKGDVSVAGDEKTAIMDYVYNTDSWILNCVKREKVEGLNFEKLSERTFYYDGNAHLETEPTKGLVTKAIVWNSLGQDVVNEFGYDSYGNLISQKDGEGHVKTVEYDYDFSAVYPISTTNALGQTTTFDFNLILGKIQKMTDPNGFETFMDYDGLGRVTRIVRPYDTLNSPSVQYEYFIGESMPKYIKVSVKESESSGYFDSWKYLDGFGRVIKTETESVDVLENIIQETYYDNYGAVSKIIAPKKNGELTLETVNSYDSFGRIIQTTNPDGTTRRMEYDQLKTTYFDERSNKIQMDKDVYGNIVRVTEFNSNEIYETGYEYDLMNRLTKIIPMQNYAVSTISFSDETGSESVSYPYAYRVQNTTFAYNSLGQQIEINDPDIGIWKYDYDKNGNLISKTDNRSITTSYEYDALNRKTKIDYPTDSDVIFEYDLGTIGTLSSVTSEGATKYYSYDQRLRVVKEGISISSEGTQSRVQSMSVRSMVIEPEILEPSVFNSTSVRSFGSKSIQSDSVDLITHEVITSEPSVYNSTNRSHLFGSTMEVNNIESATVFDSIDSNSIDTIVIDSQISMTSATGSDVVTGSFENKEDITIQLSRDESVVQELNLTNLRVSMGAGDVGRIYLNGKEVLRFTDTAAGGTLQILNENGVSLGTIQSINGNPSYENVTFNISFKAEPSERTIQIDKYSRGTFVGTYNYSYATNEPLSNMRAYLYGYQSNVNYITSGYKIVYDSVTGPGTDPEPENSTTFYVNDSFVNVNDITVPLVRDDAVLKELDLKTYRSSMGAGDSSYFYLNGKEILRFVDSGSGGTLYIKDENGTQIGVIQRVNGKPTAEGVTFDISFKDDGPVRNILIKKYEKTGALNGTYSYSYATNESVSVMRANIIGYQTGVDYVSSEYNVLYELINIPVDPDPEDPDPEIPDPEDPDPEDPDPEDPDEPEIPDSWQDPFEYNADYTTKYVYDSMDRITKKTLPNDEVVKYRYNNQALLSSIPGVVDNIEYNSMNLITKKEFSNGVTTDLTYDGWTKRLQNINTPDLQDLDYSFDEKGNIIEIADNVVGETQQFGYDDLDRLTTAGSETYSQQFVYNPLGSILGHKNGTDITLFEYGNGAGIHAPTKVGDSNLLYDSNGNLVEDETFVYVYNDANHLKEVVKKSEDRVIAEFFYDESGNRVKKIEEGIVSYYVTDDYEIEDNEEVVYYFADGRRVAKESSEGRFWYLDDHLGSTSVMIDENGELVERTLYYPFGSHREGGTEKYSFTGKEFDSEIGLYYYGARYYNPETFVFTQADSIIPDVYNPQALNRYSYCLNNPLKYEDPDGHNYLYAGLVAGVAVFTLACTIVGAGAYAYESYKQQVAETGTYDGKEVFKAGVRGALEGGTFGLVTSGTVAVGIAAATAEAPAGAVLLSACAAGASLSVVGGIGSRTIDGVMEGQSLSEIGTSALHIDYLATDAVNGFVSPIGIAESLISEESMGTINVSQSLNSGKEYFNQNYGDPAHNKLDNFSNSSKEKWEPNNQKYKENKEKFNKNRKLGR</sequence>
<feature type="transmembrane region" description="Helical" evidence="7">
    <location>
        <begin position="2266"/>
        <end position="2292"/>
    </location>
</feature>
<dbReference type="InterPro" id="IPR050708">
    <property type="entry name" value="T6SS_VgrG/RHS"/>
</dbReference>
<dbReference type="PANTHER" id="PTHR32305:SF15">
    <property type="entry name" value="PROTEIN RHSA-RELATED"/>
    <property type="match status" value="1"/>
</dbReference>
<dbReference type="InterPro" id="IPR022045">
    <property type="entry name" value="TcdB_toxin_mid/N"/>
</dbReference>
<evidence type="ECO:0000256" key="3">
    <source>
        <dbReference type="ARBA" id="ARBA00022729"/>
    </source>
</evidence>
<dbReference type="Pfam" id="PF03534">
    <property type="entry name" value="SpvB"/>
    <property type="match status" value="1"/>
</dbReference>
<gene>
    <name evidence="10" type="ORF">MsAg5_03110</name>
</gene>
<feature type="domain" description="Insecticide toxin TcdB middle/N-terminal" evidence="8">
    <location>
        <begin position="737"/>
        <end position="868"/>
    </location>
</feature>
<dbReference type="Gene3D" id="2.180.10.10">
    <property type="entry name" value="RHS repeat-associated core"/>
    <property type="match status" value="3"/>
</dbReference>
<keyword evidence="4" id="KW-0677">Repeat</keyword>
<keyword evidence="7" id="KW-0472">Membrane</keyword>
<keyword evidence="2" id="KW-0964">Secreted</keyword>
<feature type="compositionally biased region" description="Basic and acidic residues" evidence="6">
    <location>
        <begin position="2451"/>
        <end position="2470"/>
    </location>
</feature>
<dbReference type="GO" id="GO:0005576">
    <property type="term" value="C:extracellular region"/>
    <property type="evidence" value="ECO:0007669"/>
    <property type="project" value="UniProtKB-SubCell"/>
</dbReference>
<feature type="compositionally biased region" description="Polar residues" evidence="6">
    <location>
        <begin position="47"/>
        <end position="62"/>
    </location>
</feature>
<evidence type="ECO:0000313" key="11">
    <source>
        <dbReference type="Proteomes" id="UP001271789"/>
    </source>
</evidence>
<comment type="caution">
    <text evidence="10">The sequence shown here is derived from an EMBL/GenBank/DDBJ whole genome shotgun (WGS) entry which is preliminary data.</text>
</comment>
<feature type="compositionally biased region" description="Low complexity" evidence="6">
    <location>
        <begin position="30"/>
        <end position="46"/>
    </location>
</feature>
<dbReference type="Pfam" id="PF13517">
    <property type="entry name" value="FG-GAP_3"/>
    <property type="match status" value="1"/>
</dbReference>
<accession>A0AAE4MH22</accession>
<evidence type="ECO:0000313" key="10">
    <source>
        <dbReference type="EMBL" id="MDV0446472.1"/>
    </source>
</evidence>
<dbReference type="EMBL" id="JAWDKD010000007">
    <property type="protein sequence ID" value="MDV0446472.1"/>
    <property type="molecule type" value="Genomic_DNA"/>
</dbReference>
<dbReference type="Pfam" id="PF05593">
    <property type="entry name" value="RHS_repeat"/>
    <property type="match status" value="1"/>
</dbReference>
<dbReference type="InterPro" id="IPR006530">
    <property type="entry name" value="YD"/>
</dbReference>
<evidence type="ECO:0000256" key="7">
    <source>
        <dbReference type="SAM" id="Phobius"/>
    </source>
</evidence>
<keyword evidence="11" id="KW-1185">Reference proteome</keyword>
<organism evidence="10 11">
    <name type="scientific">Methanolapillus africanus</name>
    <dbReference type="NCBI Taxonomy" id="3028297"/>
    <lineage>
        <taxon>Archaea</taxon>
        <taxon>Methanobacteriati</taxon>
        <taxon>Methanobacteriota</taxon>
        <taxon>Stenosarchaea group</taxon>
        <taxon>Methanomicrobia</taxon>
        <taxon>Methanosarcinales</taxon>
        <taxon>Methanosarcinaceae</taxon>
        <taxon>Methanolapillus</taxon>
    </lineage>
</organism>
<dbReference type="Gene3D" id="2.130.10.130">
    <property type="entry name" value="Integrin alpha, N-terminal"/>
    <property type="match status" value="2"/>
</dbReference>
<feature type="compositionally biased region" description="Acidic residues" evidence="6">
    <location>
        <begin position="84"/>
        <end position="94"/>
    </location>
</feature>
<keyword evidence="5" id="KW-0843">Virulence</keyword>
<dbReference type="InterPro" id="IPR028994">
    <property type="entry name" value="Integrin_alpha_N"/>
</dbReference>
<evidence type="ECO:0000256" key="6">
    <source>
        <dbReference type="SAM" id="MobiDB-lite"/>
    </source>
</evidence>
<protein>
    <recommendedName>
        <fullName evidence="12">Insecticide toxin TcdB middle/N-terminal domain-containing protein</fullName>
    </recommendedName>
</protein>
<feature type="domain" description="Teneurin-like YD-shell" evidence="9">
    <location>
        <begin position="1979"/>
        <end position="2255"/>
    </location>
</feature>
<evidence type="ECO:0000256" key="4">
    <source>
        <dbReference type="ARBA" id="ARBA00022737"/>
    </source>
</evidence>
<dbReference type="RefSeq" id="WP_338098868.1">
    <property type="nucleotide sequence ID" value="NZ_JAWDKD010000007.1"/>
</dbReference>
<evidence type="ECO:0000256" key="1">
    <source>
        <dbReference type="ARBA" id="ARBA00004613"/>
    </source>
</evidence>
<feature type="region of interest" description="Disordered" evidence="6">
    <location>
        <begin position="29"/>
        <end position="108"/>
    </location>
</feature>
<dbReference type="InterPro" id="IPR003284">
    <property type="entry name" value="Sal_SpvB"/>
</dbReference>
<evidence type="ECO:0000259" key="9">
    <source>
        <dbReference type="Pfam" id="PF25023"/>
    </source>
</evidence>
<evidence type="ECO:0000256" key="2">
    <source>
        <dbReference type="ARBA" id="ARBA00022525"/>
    </source>
</evidence>
<dbReference type="InterPro" id="IPR031325">
    <property type="entry name" value="RHS_repeat"/>
</dbReference>
<dbReference type="GO" id="GO:0005737">
    <property type="term" value="C:cytoplasm"/>
    <property type="evidence" value="ECO:0007669"/>
    <property type="project" value="InterPro"/>
</dbReference>
<keyword evidence="7" id="KW-1133">Transmembrane helix</keyword>
<dbReference type="NCBIfam" id="TIGR01643">
    <property type="entry name" value="YD_repeat_2x"/>
    <property type="match status" value="2"/>
</dbReference>
<comment type="subcellular location">
    <subcellularLocation>
        <location evidence="1">Secreted</location>
    </subcellularLocation>
</comment>
<feature type="region of interest" description="Disordered" evidence="6">
    <location>
        <begin position="1855"/>
        <end position="1897"/>
    </location>
</feature>